<proteinExistence type="predicted"/>
<reference evidence="1" key="1">
    <citation type="submission" date="2015-11" db="EMBL/GenBank/DDBJ databases">
        <title>De novo transcriptome assembly of four potential Pierce s Disease insect vectors from Arizona vineyards.</title>
        <authorList>
            <person name="Tassone E.E."/>
        </authorList>
    </citation>
    <scope>NUCLEOTIDE SEQUENCE</scope>
</reference>
<protein>
    <submittedName>
        <fullName evidence="1">Uncharacterized protein</fullName>
    </submittedName>
</protein>
<accession>A0A1B6HYV3</accession>
<sequence>QRAPGREADAGERRRPWHLGPALDEEPALQEVRVLAPSRGLQAPFKIVLALLELQRVEVAQRQEAVEMAALQVCAAGQHGEEDLAGLTDLVGLQKPYAGRKLASCLFVPAEVIPYVAWGKALFQGKLRLLGWPGHRARGVQKIYYGPALGGAGARKYKTGSHRWRLYFEPDCGGGRTPTAAGAAWAVLTRASAGTWPGVRQGLLCEEPAPLQHDCRDGI</sequence>
<dbReference type="EMBL" id="GECU01027850">
    <property type="protein sequence ID" value="JAS79856.1"/>
    <property type="molecule type" value="Transcribed_RNA"/>
</dbReference>
<dbReference type="AlphaFoldDB" id="A0A1B6HYV3"/>
<organism evidence="1">
    <name type="scientific">Homalodisca liturata</name>
    <dbReference type="NCBI Taxonomy" id="320908"/>
    <lineage>
        <taxon>Eukaryota</taxon>
        <taxon>Metazoa</taxon>
        <taxon>Ecdysozoa</taxon>
        <taxon>Arthropoda</taxon>
        <taxon>Hexapoda</taxon>
        <taxon>Insecta</taxon>
        <taxon>Pterygota</taxon>
        <taxon>Neoptera</taxon>
        <taxon>Paraneoptera</taxon>
        <taxon>Hemiptera</taxon>
        <taxon>Auchenorrhyncha</taxon>
        <taxon>Membracoidea</taxon>
        <taxon>Cicadellidae</taxon>
        <taxon>Cicadellinae</taxon>
        <taxon>Proconiini</taxon>
        <taxon>Homalodisca</taxon>
    </lineage>
</organism>
<evidence type="ECO:0000313" key="1">
    <source>
        <dbReference type="EMBL" id="JAS79856.1"/>
    </source>
</evidence>
<name>A0A1B6HYV3_9HEMI</name>
<feature type="non-terminal residue" evidence="1">
    <location>
        <position position="1"/>
    </location>
</feature>
<feature type="non-terminal residue" evidence="1">
    <location>
        <position position="219"/>
    </location>
</feature>
<gene>
    <name evidence="1" type="ORF">g.56968</name>
</gene>